<protein>
    <submittedName>
        <fullName evidence="2">M15 family metallopeptidase</fullName>
    </submittedName>
</protein>
<reference evidence="2 3" key="1">
    <citation type="submission" date="2020-04" db="EMBL/GenBank/DDBJ databases">
        <title>MicrobeNet Type strains.</title>
        <authorList>
            <person name="Nicholson A.C."/>
        </authorList>
    </citation>
    <scope>NUCLEOTIDE SEQUENCE [LARGE SCALE GENOMIC DNA]</scope>
    <source>
        <strain evidence="2 3">ATCC BAA-787</strain>
    </source>
</reference>
<name>A0ABX1K4Z8_9CELL</name>
<dbReference type="SUPFAM" id="SSF55166">
    <property type="entry name" value="Hedgehog/DD-peptidase"/>
    <property type="match status" value="1"/>
</dbReference>
<evidence type="ECO:0000313" key="3">
    <source>
        <dbReference type="Proteomes" id="UP000777774"/>
    </source>
</evidence>
<dbReference type="Proteomes" id="UP000777774">
    <property type="component" value="Unassembled WGS sequence"/>
</dbReference>
<evidence type="ECO:0000259" key="1">
    <source>
        <dbReference type="Pfam" id="PF02557"/>
    </source>
</evidence>
<dbReference type="InterPro" id="IPR052179">
    <property type="entry name" value="DD-CPase-like"/>
</dbReference>
<dbReference type="InterPro" id="IPR003709">
    <property type="entry name" value="VanY-like_core_dom"/>
</dbReference>
<sequence>VDGLDAELLRRFDAARAAAAEDGVDLTITSGHRTAQQQQSLVDDALARYGSEDEAHRWVAPVDGSAHVAGTAIDVGPTDGAYWLLEHGAEFGLCQVFANEVWHFEATIEPGGTCGPTVPDASGLWH</sequence>
<dbReference type="CDD" id="cd14846">
    <property type="entry name" value="Peptidase_M15_like"/>
    <property type="match status" value="1"/>
</dbReference>
<dbReference type="RefSeq" id="WP_168681063.1">
    <property type="nucleotide sequence ID" value="NZ_JAAXOY010000828.1"/>
</dbReference>
<gene>
    <name evidence="2" type="ORF">HGA02_19575</name>
</gene>
<dbReference type="InterPro" id="IPR009045">
    <property type="entry name" value="Zn_M74/Hedgehog-like"/>
</dbReference>
<accession>A0ABX1K4Z8</accession>
<evidence type="ECO:0000313" key="2">
    <source>
        <dbReference type="EMBL" id="NKY41635.1"/>
    </source>
</evidence>
<feature type="non-terminal residue" evidence="2">
    <location>
        <position position="1"/>
    </location>
</feature>
<feature type="domain" description="D-alanyl-D-alanine carboxypeptidase-like core" evidence="1">
    <location>
        <begin position="4"/>
        <end position="87"/>
    </location>
</feature>
<dbReference type="PANTHER" id="PTHR34385">
    <property type="entry name" value="D-ALANYL-D-ALANINE CARBOXYPEPTIDASE"/>
    <property type="match status" value="1"/>
</dbReference>
<keyword evidence="3" id="KW-1185">Reference proteome</keyword>
<comment type="caution">
    <text evidence="2">The sequence shown here is derived from an EMBL/GenBank/DDBJ whole genome shotgun (WGS) entry which is preliminary data.</text>
</comment>
<dbReference type="PANTHER" id="PTHR34385:SF1">
    <property type="entry name" value="PEPTIDOGLYCAN L-ALANYL-D-GLUTAMATE ENDOPEPTIDASE CWLK"/>
    <property type="match status" value="1"/>
</dbReference>
<dbReference type="Pfam" id="PF02557">
    <property type="entry name" value="VanY"/>
    <property type="match status" value="1"/>
</dbReference>
<dbReference type="Gene3D" id="3.30.1380.10">
    <property type="match status" value="1"/>
</dbReference>
<proteinExistence type="predicted"/>
<dbReference type="EMBL" id="JAAXOY010000828">
    <property type="protein sequence ID" value="NKY41635.1"/>
    <property type="molecule type" value="Genomic_DNA"/>
</dbReference>
<organism evidence="2 3">
    <name type="scientific">Cellulomonas septica</name>
    <dbReference type="NCBI Taxonomy" id="285080"/>
    <lineage>
        <taxon>Bacteria</taxon>
        <taxon>Bacillati</taxon>
        <taxon>Actinomycetota</taxon>
        <taxon>Actinomycetes</taxon>
        <taxon>Micrococcales</taxon>
        <taxon>Cellulomonadaceae</taxon>
        <taxon>Cellulomonas</taxon>
    </lineage>
</organism>